<dbReference type="PROSITE" id="PS00639">
    <property type="entry name" value="THIOL_PROTEASE_HIS"/>
    <property type="match status" value="1"/>
</dbReference>
<dbReference type="InterPro" id="IPR013128">
    <property type="entry name" value="Peptidase_C1A"/>
</dbReference>
<dbReference type="PANTHER" id="PTHR12411">
    <property type="entry name" value="CYSTEINE PROTEASE FAMILY C1-RELATED"/>
    <property type="match status" value="1"/>
</dbReference>
<dbReference type="Pfam" id="PF00112">
    <property type="entry name" value="Peptidase_C1"/>
    <property type="match status" value="1"/>
</dbReference>
<organism evidence="4 5">
    <name type="scientific">Parnassius mnemosyne</name>
    <name type="common">clouded apollo</name>
    <dbReference type="NCBI Taxonomy" id="213953"/>
    <lineage>
        <taxon>Eukaryota</taxon>
        <taxon>Metazoa</taxon>
        <taxon>Ecdysozoa</taxon>
        <taxon>Arthropoda</taxon>
        <taxon>Hexapoda</taxon>
        <taxon>Insecta</taxon>
        <taxon>Pterygota</taxon>
        <taxon>Neoptera</taxon>
        <taxon>Endopterygota</taxon>
        <taxon>Lepidoptera</taxon>
        <taxon>Glossata</taxon>
        <taxon>Ditrysia</taxon>
        <taxon>Papilionoidea</taxon>
        <taxon>Papilionidae</taxon>
        <taxon>Parnassiinae</taxon>
        <taxon>Parnassini</taxon>
        <taxon>Parnassius</taxon>
        <taxon>Driopa</taxon>
    </lineage>
</organism>
<evidence type="ECO:0000313" key="4">
    <source>
        <dbReference type="EMBL" id="CAK1590682.1"/>
    </source>
</evidence>
<comment type="caution">
    <text evidence="4">The sequence shown here is derived from an EMBL/GenBank/DDBJ whole genome shotgun (WGS) entry which is preliminary data.</text>
</comment>
<dbReference type="AlphaFoldDB" id="A0AAV1L8I6"/>
<dbReference type="EMBL" id="CAVLGL010000086">
    <property type="protein sequence ID" value="CAK1590682.1"/>
    <property type="molecule type" value="Genomic_DNA"/>
</dbReference>
<sequence length="254" mass="28268">MNNKGFDVGSLVWLHNPVRSKGKSPKLQAKWDGPYRIVTRINDVTYRIQKGARDQLCGSCWSFGAAGAVEGALFLRNGGNLVRLSEQALIDCSWGFGNLGCDGGSPSRAYQWIKKHGLPTEVDYGGYLGKDGYCHVDNVTLVTTIKDWVDVTPNNEIALRLAIFKYGPVSVVIDASQKSFSFYSHGVYFEPNCKNKIYQMNHAVLVVGYGTFNGQRYWLVKNSWSNRWGNDGYVLMSSRDNNCGVENAPAYVLI</sequence>
<feature type="domain" description="Peptidase C1A papain C-terminal" evidence="3">
    <location>
        <begin position="41"/>
        <end position="253"/>
    </location>
</feature>
<name>A0AAV1L8I6_9NEOP</name>
<evidence type="ECO:0000256" key="1">
    <source>
        <dbReference type="ARBA" id="ARBA00008455"/>
    </source>
</evidence>
<dbReference type="Gene3D" id="3.90.70.10">
    <property type="entry name" value="Cysteine proteinases"/>
    <property type="match status" value="1"/>
</dbReference>
<protein>
    <recommendedName>
        <fullName evidence="3">Peptidase C1A papain C-terminal domain-containing protein</fullName>
    </recommendedName>
</protein>
<dbReference type="SMART" id="SM00645">
    <property type="entry name" value="Pept_C1"/>
    <property type="match status" value="1"/>
</dbReference>
<dbReference type="InterPro" id="IPR025661">
    <property type="entry name" value="Pept_asp_AS"/>
</dbReference>
<dbReference type="SUPFAM" id="SSF54001">
    <property type="entry name" value="Cysteine proteinases"/>
    <property type="match status" value="1"/>
</dbReference>
<dbReference type="FunFam" id="3.90.70.10:FF:000332">
    <property type="entry name" value="Cathepsin L1"/>
    <property type="match status" value="1"/>
</dbReference>
<dbReference type="GO" id="GO:0006508">
    <property type="term" value="P:proteolysis"/>
    <property type="evidence" value="ECO:0007669"/>
    <property type="project" value="InterPro"/>
</dbReference>
<dbReference type="InterPro" id="IPR039417">
    <property type="entry name" value="Peptidase_C1A_papain-like"/>
</dbReference>
<dbReference type="PRINTS" id="PR00705">
    <property type="entry name" value="PAPAIN"/>
</dbReference>
<evidence type="ECO:0000313" key="5">
    <source>
        <dbReference type="Proteomes" id="UP001314205"/>
    </source>
</evidence>
<keyword evidence="2" id="KW-1015">Disulfide bond</keyword>
<proteinExistence type="inferred from homology"/>
<dbReference type="PROSITE" id="PS00640">
    <property type="entry name" value="THIOL_PROTEASE_ASN"/>
    <property type="match status" value="1"/>
</dbReference>
<reference evidence="4 5" key="1">
    <citation type="submission" date="2023-11" db="EMBL/GenBank/DDBJ databases">
        <authorList>
            <person name="Hedman E."/>
            <person name="Englund M."/>
            <person name="Stromberg M."/>
            <person name="Nyberg Akerstrom W."/>
            <person name="Nylinder S."/>
            <person name="Jareborg N."/>
            <person name="Kallberg Y."/>
            <person name="Kronander E."/>
        </authorList>
    </citation>
    <scope>NUCLEOTIDE SEQUENCE [LARGE SCALE GENOMIC DNA]</scope>
</reference>
<accession>A0AAV1L8I6</accession>
<comment type="similarity">
    <text evidence="1">Belongs to the peptidase C1 family.</text>
</comment>
<dbReference type="InterPro" id="IPR025660">
    <property type="entry name" value="Pept_his_AS"/>
</dbReference>
<dbReference type="GO" id="GO:0008234">
    <property type="term" value="F:cysteine-type peptidase activity"/>
    <property type="evidence" value="ECO:0007669"/>
    <property type="project" value="InterPro"/>
</dbReference>
<evidence type="ECO:0000259" key="3">
    <source>
        <dbReference type="SMART" id="SM00645"/>
    </source>
</evidence>
<dbReference type="InterPro" id="IPR000668">
    <property type="entry name" value="Peptidase_C1A_C"/>
</dbReference>
<evidence type="ECO:0000256" key="2">
    <source>
        <dbReference type="ARBA" id="ARBA00023157"/>
    </source>
</evidence>
<dbReference type="Proteomes" id="UP001314205">
    <property type="component" value="Unassembled WGS sequence"/>
</dbReference>
<keyword evidence="5" id="KW-1185">Reference proteome</keyword>
<dbReference type="InterPro" id="IPR038765">
    <property type="entry name" value="Papain-like_cys_pep_sf"/>
</dbReference>
<gene>
    <name evidence="4" type="ORF">PARMNEM_LOCUS11016</name>
</gene>
<dbReference type="CDD" id="cd02248">
    <property type="entry name" value="Peptidase_C1A"/>
    <property type="match status" value="1"/>
</dbReference>